<dbReference type="eggNOG" id="KOG0504">
    <property type="taxonomic scope" value="Eukaryota"/>
</dbReference>
<dbReference type="SMART" id="SM00248">
    <property type="entry name" value="ANK"/>
    <property type="match status" value="18"/>
</dbReference>
<sequence>FSIEEDKHSSTDIDICDPLWYENTSTPLHEAAWRGLKDEVQWLLDKFGYSTYHRGLHGWTPLHSASYGGHIEILQLLIHQYGIDPNEGDDNSVSSIHMASYKGHLFIVQYLVDTCHVPPDQPDNSNNTALLYSAMGGHSDLVEFFIERNCNTSQINCEGASLSLLACQSGELALVHKLESLNPFSPNSSDFYGSGILHYSSMSNNVELHNYFLNQYQLSIDVKAQYGTTPLHFASWFASSSVVEYIVSIQGNEALLVNDNGKSCLHYACNATTLIPAGIVYSKLIAQSDTSSIGIINNTRIKPNIDFIKRNERVKMFSSLLNKASTWPNFDINATTNDGKSLLHLASWSGSTLLVKALEEYNIRCTLDKAKLSPVHYAALSGSTSVLSYIISQYNLNANDTDTYGCTPLVYSCRSGSVNSVKYLINNHNSDPNITDNDGMTCLHHSCRNGHIDIPQYLIEVQHCDINKTDNEGRTLVHLITEQGLSPTAVDKNGLTALHYASMSLNLSLVKELITTYQLDPHQADSNGKLPIHYAAVFGDILLLELYVKDYKCSLSLTDNEGSNVTHFSSFNGHTHFIKHLVENHQLDLCAVNKKGMAPIHCACSNGRLNLIQYIVEHIPSSLELPVRGCGHTPFLTAVYFNQLEFIKYLISKKCNLSATDDNGSGAVHISVGRGHLNVLKYLIDNNYCNPNATDHQGCTPLHDAVISLKFYCLQLLVVLLIMISLQLLIMKDPLYFMQLAVNAILMCFFTCVVFILIVLILWIVESALYFMQHVRVGIWN</sequence>
<dbReference type="OrthoDB" id="6156898at2759"/>
<dbReference type="AlphaFoldDB" id="A0A1X7TLV8"/>
<keyword evidence="1" id="KW-0677">Repeat</keyword>
<dbReference type="EnsemblMetazoa" id="Aqu2.1.15623_001">
    <property type="protein sequence ID" value="Aqu2.1.15623_001"/>
    <property type="gene ID" value="Aqu2.1.15623"/>
</dbReference>
<dbReference type="PROSITE" id="PS50297">
    <property type="entry name" value="ANK_REP_REGION"/>
    <property type="match status" value="1"/>
</dbReference>
<dbReference type="SUPFAM" id="SSF48403">
    <property type="entry name" value="Ankyrin repeat"/>
    <property type="match status" value="3"/>
</dbReference>
<name>A0A1X7TLV8_AMPQE</name>
<evidence type="ECO:0000256" key="1">
    <source>
        <dbReference type="ARBA" id="ARBA00022737"/>
    </source>
</evidence>
<dbReference type="InterPro" id="IPR002110">
    <property type="entry name" value="Ankyrin_rpt"/>
</dbReference>
<dbReference type="InterPro" id="IPR036770">
    <property type="entry name" value="Ankyrin_rpt-contain_sf"/>
</dbReference>
<keyword evidence="4" id="KW-0472">Membrane</keyword>
<keyword evidence="4" id="KW-0812">Transmembrane</keyword>
<organism evidence="5">
    <name type="scientific">Amphimedon queenslandica</name>
    <name type="common">Sponge</name>
    <dbReference type="NCBI Taxonomy" id="400682"/>
    <lineage>
        <taxon>Eukaryota</taxon>
        <taxon>Metazoa</taxon>
        <taxon>Porifera</taxon>
        <taxon>Demospongiae</taxon>
        <taxon>Heteroscleromorpha</taxon>
        <taxon>Haplosclerida</taxon>
        <taxon>Niphatidae</taxon>
        <taxon>Amphimedon</taxon>
    </lineage>
</organism>
<keyword evidence="4" id="KW-1133">Transmembrane helix</keyword>
<evidence type="ECO:0000256" key="4">
    <source>
        <dbReference type="SAM" id="Phobius"/>
    </source>
</evidence>
<feature type="repeat" description="ANK" evidence="3">
    <location>
        <begin position="630"/>
        <end position="662"/>
    </location>
</feature>
<proteinExistence type="predicted"/>
<dbReference type="InParanoid" id="A0A1X7TLV8"/>
<feature type="transmembrane region" description="Helical" evidence="4">
    <location>
        <begin position="709"/>
        <end position="730"/>
    </location>
</feature>
<dbReference type="eggNOG" id="KOG4177">
    <property type="taxonomic scope" value="Eukaryota"/>
</dbReference>
<evidence type="ECO:0000256" key="2">
    <source>
        <dbReference type="ARBA" id="ARBA00023043"/>
    </source>
</evidence>
<evidence type="ECO:0000256" key="3">
    <source>
        <dbReference type="PROSITE-ProRule" id="PRU00023"/>
    </source>
</evidence>
<dbReference type="PANTHER" id="PTHR24198:SF165">
    <property type="entry name" value="ANKYRIN REPEAT-CONTAINING PROTEIN-RELATED"/>
    <property type="match status" value="1"/>
</dbReference>
<feature type="repeat" description="ANK" evidence="3">
    <location>
        <begin position="57"/>
        <end position="90"/>
    </location>
</feature>
<dbReference type="Pfam" id="PF12796">
    <property type="entry name" value="Ank_2"/>
    <property type="match status" value="6"/>
</dbReference>
<accession>A0A1X7TLV8</accession>
<dbReference type="PROSITE" id="PS50088">
    <property type="entry name" value="ANK_REPEAT"/>
    <property type="match status" value="2"/>
</dbReference>
<dbReference type="STRING" id="400682.A0A1X7TLV8"/>
<dbReference type="PANTHER" id="PTHR24198">
    <property type="entry name" value="ANKYRIN REPEAT AND PROTEIN KINASE DOMAIN-CONTAINING PROTEIN"/>
    <property type="match status" value="1"/>
</dbReference>
<keyword evidence="2 3" id="KW-0040">ANK repeat</keyword>
<reference evidence="5" key="1">
    <citation type="submission" date="2017-05" db="UniProtKB">
        <authorList>
            <consortium name="EnsemblMetazoa"/>
        </authorList>
    </citation>
    <scope>IDENTIFICATION</scope>
</reference>
<protein>
    <submittedName>
        <fullName evidence="5">Uncharacterized protein</fullName>
    </submittedName>
</protein>
<feature type="transmembrane region" description="Helical" evidence="4">
    <location>
        <begin position="742"/>
        <end position="765"/>
    </location>
</feature>
<evidence type="ECO:0000313" key="5">
    <source>
        <dbReference type="EnsemblMetazoa" id="Aqu2.1.15623_001"/>
    </source>
</evidence>
<dbReference type="Gene3D" id="1.25.40.20">
    <property type="entry name" value="Ankyrin repeat-containing domain"/>
    <property type="match status" value="5"/>
</dbReference>